<feature type="binding site" evidence="7">
    <location>
        <position position="20"/>
    </location>
    <ligand>
        <name>phosphoenolpyruvate</name>
        <dbReference type="ChEBI" id="CHEBI:58702"/>
    </ligand>
</feature>
<dbReference type="RefSeq" id="WP_170829270.1">
    <property type="nucleotide sequence ID" value="NZ_FMWL01000002.1"/>
</dbReference>
<dbReference type="HAMAP" id="MF_00210">
    <property type="entry name" value="EPSP_synth"/>
    <property type="match status" value="1"/>
</dbReference>
<keyword evidence="10" id="KW-1185">Reference proteome</keyword>
<proteinExistence type="inferred from homology"/>
<protein>
    <recommendedName>
        <fullName evidence="7">3-phosphoshikimate 1-carboxyvinyltransferase</fullName>
        <ecNumber evidence="7">2.5.1.19</ecNumber>
    </recommendedName>
    <alternativeName>
        <fullName evidence="7">5-enolpyruvylshikimate-3-phosphate synthase</fullName>
        <shortName evidence="7">EPSP synthase</shortName>
        <shortName evidence="7">EPSPS</shortName>
    </alternativeName>
</protein>
<evidence type="ECO:0000313" key="9">
    <source>
        <dbReference type="EMBL" id="SCZ77379.1"/>
    </source>
</evidence>
<dbReference type="AlphaFoldDB" id="A0A1G5RVN0"/>
<dbReference type="InterPro" id="IPR036968">
    <property type="entry name" value="Enolpyruvate_Tfrase_sf"/>
</dbReference>
<dbReference type="UniPathway" id="UPA00053">
    <property type="reaction ID" value="UER00089"/>
</dbReference>
<comment type="catalytic activity">
    <reaction evidence="6">
        <text>3-phosphoshikimate + phosphoenolpyruvate = 5-O-(1-carboxyvinyl)-3-phosphoshikimate + phosphate</text>
        <dbReference type="Rhea" id="RHEA:21256"/>
        <dbReference type="ChEBI" id="CHEBI:43474"/>
        <dbReference type="ChEBI" id="CHEBI:57701"/>
        <dbReference type="ChEBI" id="CHEBI:58702"/>
        <dbReference type="ChEBI" id="CHEBI:145989"/>
        <dbReference type="EC" id="2.5.1.19"/>
    </reaction>
    <physiologicalReaction direction="left-to-right" evidence="6">
        <dbReference type="Rhea" id="RHEA:21257"/>
    </physiologicalReaction>
</comment>
<feature type="binding site" evidence="7">
    <location>
        <position position="118"/>
    </location>
    <ligand>
        <name>phosphoenolpyruvate</name>
        <dbReference type="ChEBI" id="CHEBI:58702"/>
    </ligand>
</feature>
<feature type="binding site" evidence="7">
    <location>
        <position position="375"/>
    </location>
    <ligand>
        <name>phosphoenolpyruvate</name>
        <dbReference type="ChEBI" id="CHEBI:58702"/>
    </ligand>
</feature>
<dbReference type="NCBIfam" id="TIGR01356">
    <property type="entry name" value="aroA"/>
    <property type="match status" value="1"/>
</dbReference>
<dbReference type="GO" id="GO:0009073">
    <property type="term" value="P:aromatic amino acid family biosynthetic process"/>
    <property type="evidence" value="ECO:0007669"/>
    <property type="project" value="UniProtKB-KW"/>
</dbReference>
<feature type="binding site" evidence="7">
    <location>
        <position position="25"/>
    </location>
    <ligand>
        <name>3-phosphoshikimate</name>
        <dbReference type="ChEBI" id="CHEBI:145989"/>
    </ligand>
</feature>
<feature type="binding site" evidence="7">
    <location>
        <position position="90"/>
    </location>
    <ligand>
        <name>phosphoenolpyruvate</name>
        <dbReference type="ChEBI" id="CHEBI:58702"/>
    </ligand>
</feature>
<dbReference type="GO" id="GO:0008652">
    <property type="term" value="P:amino acid biosynthetic process"/>
    <property type="evidence" value="ECO:0007669"/>
    <property type="project" value="UniProtKB-KW"/>
</dbReference>
<sequence>MIRHIEPSKLSGTLRIPPSKSLSHRAVLAAALAEGESVIENLIFSEDIIATTEAVRALGVEAVQEGDKLIIRRSGTLKAPTEPLHCNESGSTLRFLIPFAGLFDAPVVFTGAGKLTTRPLDPYFDLFDRQGIHYDYPGQLPLTVKGKLTPGTFEMPGHISSQFVTGLLYVLPLLDGDSEIILTSPLESRDYVTLTLQILKIFGIDVETVTPEHYKIKGNQAFKPANYRVEGDYSQAAFWIAGGLMGDGLVLKDLSEVSEQGDQRILQIVKDMGGNLEWKDGDLIVHPSKTHGAVIDASQCPDLVPICATLAAVSEGQTHVINAARVRLKESDRLEAIRTELNKLGANITEEPEGLIIEGVQGFTGGKVEGWNDHRIVMSLAIAAAKASGTIEIEGSGAIKKSYPHFFEDLTKTGGKVTNA</sequence>
<feature type="binding site" evidence="7">
    <location>
        <position position="162"/>
    </location>
    <ligand>
        <name>3-phosphoshikimate</name>
        <dbReference type="ChEBI" id="CHEBI:145989"/>
    </ligand>
</feature>
<comment type="function">
    <text evidence="7">Catalyzes the transfer of the enolpyruvyl moiety of phosphoenolpyruvate (PEP) to the 5-hydroxyl of shikimate-3-phosphate (S3P) to produce enolpyruvyl shikimate-3-phosphate and inorganic phosphate.</text>
</comment>
<dbReference type="EMBL" id="FMWL01000002">
    <property type="protein sequence ID" value="SCZ77379.1"/>
    <property type="molecule type" value="Genomic_DNA"/>
</dbReference>
<evidence type="ECO:0000256" key="1">
    <source>
        <dbReference type="ARBA" id="ARBA00004811"/>
    </source>
</evidence>
<gene>
    <name evidence="7" type="primary">aroA</name>
    <name evidence="9" type="ORF">SAMN03080599_00753</name>
</gene>
<evidence type="ECO:0000256" key="4">
    <source>
        <dbReference type="ARBA" id="ARBA00022679"/>
    </source>
</evidence>
<keyword evidence="7" id="KW-0963">Cytoplasm</keyword>
<comment type="pathway">
    <text evidence="1 7">Metabolic intermediate biosynthesis; chorismate biosynthesis; chorismate from D-erythrose 4-phosphate and phosphoenolpyruvate: step 6/7.</text>
</comment>
<evidence type="ECO:0000256" key="5">
    <source>
        <dbReference type="ARBA" id="ARBA00023141"/>
    </source>
</evidence>
<comment type="similarity">
    <text evidence="2 7">Belongs to the EPSP synthase family.</text>
</comment>
<dbReference type="GO" id="GO:0005737">
    <property type="term" value="C:cytoplasm"/>
    <property type="evidence" value="ECO:0007669"/>
    <property type="project" value="UniProtKB-SubCell"/>
</dbReference>
<dbReference type="InterPro" id="IPR006264">
    <property type="entry name" value="EPSP_synthase"/>
</dbReference>
<evidence type="ECO:0000256" key="6">
    <source>
        <dbReference type="ARBA" id="ARBA00044633"/>
    </source>
</evidence>
<keyword evidence="5 7" id="KW-0057">Aromatic amino acid biosynthesis</keyword>
<feature type="binding site" evidence="7">
    <location>
        <position position="329"/>
    </location>
    <ligand>
        <name>3-phosphoshikimate</name>
        <dbReference type="ChEBI" id="CHEBI:145989"/>
    </ligand>
</feature>
<dbReference type="STRING" id="1120920.SAMN03080599_00753"/>
<keyword evidence="4 7" id="KW-0808">Transferase</keyword>
<dbReference type="InterPro" id="IPR023193">
    <property type="entry name" value="EPSP_synthase_CS"/>
</dbReference>
<feature type="binding site" evidence="7">
    <location>
        <position position="21"/>
    </location>
    <ligand>
        <name>3-phosphoshikimate</name>
        <dbReference type="ChEBI" id="CHEBI:145989"/>
    </ligand>
</feature>
<feature type="active site" description="Proton acceptor" evidence="7">
    <location>
        <position position="302"/>
    </location>
</feature>
<evidence type="ECO:0000256" key="2">
    <source>
        <dbReference type="ARBA" id="ARBA00009948"/>
    </source>
</evidence>
<dbReference type="InterPro" id="IPR013792">
    <property type="entry name" value="RNA3'P_cycl/enolpyr_Trfase_a/b"/>
</dbReference>
<evidence type="ECO:0000259" key="8">
    <source>
        <dbReference type="Pfam" id="PF00275"/>
    </source>
</evidence>
<dbReference type="PIRSF" id="PIRSF000505">
    <property type="entry name" value="EPSPS"/>
    <property type="match status" value="1"/>
</dbReference>
<evidence type="ECO:0000313" key="10">
    <source>
        <dbReference type="Proteomes" id="UP000199208"/>
    </source>
</evidence>
<feature type="binding site" evidence="7">
    <location>
        <position position="302"/>
    </location>
    <ligand>
        <name>3-phosphoshikimate</name>
        <dbReference type="ChEBI" id="CHEBI:145989"/>
    </ligand>
</feature>
<dbReference type="InterPro" id="IPR001986">
    <property type="entry name" value="Enolpyruvate_Tfrase_dom"/>
</dbReference>
<dbReference type="PROSITE" id="PS00885">
    <property type="entry name" value="EPSP_SYNTHASE_2"/>
    <property type="match status" value="1"/>
</dbReference>
<evidence type="ECO:0000256" key="7">
    <source>
        <dbReference type="HAMAP-Rule" id="MF_00210"/>
    </source>
</evidence>
<dbReference type="Gene3D" id="3.65.10.10">
    <property type="entry name" value="Enolpyruvate transferase domain"/>
    <property type="match status" value="2"/>
</dbReference>
<organism evidence="9 10">
    <name type="scientific">Acidaminobacter hydrogenoformans DSM 2784</name>
    <dbReference type="NCBI Taxonomy" id="1120920"/>
    <lineage>
        <taxon>Bacteria</taxon>
        <taxon>Bacillati</taxon>
        <taxon>Bacillota</taxon>
        <taxon>Clostridia</taxon>
        <taxon>Peptostreptococcales</taxon>
        <taxon>Acidaminobacteraceae</taxon>
        <taxon>Acidaminobacter</taxon>
    </lineage>
</organism>
<feature type="binding site" evidence="7">
    <location>
        <position position="188"/>
    </location>
    <ligand>
        <name>3-phosphoshikimate</name>
        <dbReference type="ChEBI" id="CHEBI:145989"/>
    </ligand>
</feature>
<dbReference type="Proteomes" id="UP000199208">
    <property type="component" value="Unassembled WGS sequence"/>
</dbReference>
<dbReference type="PANTHER" id="PTHR21090">
    <property type="entry name" value="AROM/DEHYDROQUINATE SYNTHASE"/>
    <property type="match status" value="1"/>
</dbReference>
<feature type="binding site" evidence="7">
    <location>
        <position position="161"/>
    </location>
    <ligand>
        <name>3-phosphoshikimate</name>
        <dbReference type="ChEBI" id="CHEBI:145989"/>
    </ligand>
</feature>
<accession>A0A1G5RVN0</accession>
<feature type="binding site" evidence="7">
    <location>
        <position position="20"/>
    </location>
    <ligand>
        <name>3-phosphoshikimate</name>
        <dbReference type="ChEBI" id="CHEBI:145989"/>
    </ligand>
</feature>
<comment type="subunit">
    <text evidence="7">Monomer.</text>
</comment>
<comment type="subcellular location">
    <subcellularLocation>
        <location evidence="7">Cytoplasm</location>
    </subcellularLocation>
</comment>
<dbReference type="GO" id="GO:0009423">
    <property type="term" value="P:chorismate biosynthetic process"/>
    <property type="evidence" value="ECO:0007669"/>
    <property type="project" value="UniProtKB-UniRule"/>
</dbReference>
<evidence type="ECO:0000256" key="3">
    <source>
        <dbReference type="ARBA" id="ARBA00022605"/>
    </source>
</evidence>
<dbReference type="GO" id="GO:0003866">
    <property type="term" value="F:3-phosphoshikimate 1-carboxyvinyltransferase activity"/>
    <property type="evidence" value="ECO:0007669"/>
    <property type="project" value="UniProtKB-UniRule"/>
</dbReference>
<comment type="caution">
    <text evidence="7">Lacks conserved residue(s) required for the propagation of feature annotation.</text>
</comment>
<keyword evidence="3 7" id="KW-0028">Amino-acid biosynthesis</keyword>
<dbReference type="PANTHER" id="PTHR21090:SF5">
    <property type="entry name" value="PENTAFUNCTIONAL AROM POLYPEPTIDE"/>
    <property type="match status" value="1"/>
</dbReference>
<name>A0A1G5RVN0_9FIRM</name>
<dbReference type="CDD" id="cd01556">
    <property type="entry name" value="EPSP_synthase"/>
    <property type="match status" value="1"/>
</dbReference>
<dbReference type="SUPFAM" id="SSF55205">
    <property type="entry name" value="EPT/RTPC-like"/>
    <property type="match status" value="1"/>
</dbReference>
<feature type="binding site" evidence="7">
    <location>
        <position position="333"/>
    </location>
    <ligand>
        <name>phosphoenolpyruvate</name>
        <dbReference type="ChEBI" id="CHEBI:58702"/>
    </ligand>
</feature>
<feature type="domain" description="Enolpyruvate transferase" evidence="8">
    <location>
        <begin position="7"/>
        <end position="410"/>
    </location>
</feature>
<feature type="binding site" evidence="7">
    <location>
        <position position="162"/>
    </location>
    <ligand>
        <name>phosphoenolpyruvate</name>
        <dbReference type="ChEBI" id="CHEBI:58702"/>
    </ligand>
</feature>
<feature type="binding site" evidence="7">
    <location>
        <position position="401"/>
    </location>
    <ligand>
        <name>phosphoenolpyruvate</name>
        <dbReference type="ChEBI" id="CHEBI:58702"/>
    </ligand>
</feature>
<dbReference type="EC" id="2.5.1.19" evidence="7"/>
<feature type="binding site" evidence="7">
    <location>
        <position position="160"/>
    </location>
    <ligand>
        <name>3-phosphoshikimate</name>
        <dbReference type="ChEBI" id="CHEBI:145989"/>
    </ligand>
</feature>
<dbReference type="Pfam" id="PF00275">
    <property type="entry name" value="EPSP_synthase"/>
    <property type="match status" value="1"/>
</dbReference>
<reference evidence="9 10" key="1">
    <citation type="submission" date="2016-10" db="EMBL/GenBank/DDBJ databases">
        <authorList>
            <person name="de Groot N.N."/>
        </authorList>
    </citation>
    <scope>NUCLEOTIDE SEQUENCE [LARGE SCALE GENOMIC DNA]</scope>
    <source>
        <strain evidence="9 10">DSM 2784</strain>
    </source>
</reference>